<name>D1BJ13_SANKS</name>
<dbReference type="PROSITE" id="PS51186">
    <property type="entry name" value="GNAT"/>
    <property type="match status" value="1"/>
</dbReference>
<dbReference type="InterPro" id="IPR016181">
    <property type="entry name" value="Acyl_CoA_acyltransferase"/>
</dbReference>
<protein>
    <submittedName>
        <fullName evidence="2">Acetyltransferase, ribosomal protein N-acetylase</fullName>
    </submittedName>
</protein>
<feature type="domain" description="N-acetyltransferase" evidence="1">
    <location>
        <begin position="3"/>
        <end position="168"/>
    </location>
</feature>
<dbReference type="eggNOG" id="COG1670">
    <property type="taxonomic scope" value="Bacteria"/>
</dbReference>
<dbReference type="STRING" id="446469.Sked_02360"/>
<dbReference type="EMBL" id="CP001819">
    <property type="protein sequence ID" value="ACZ20205.1"/>
    <property type="molecule type" value="Genomic_DNA"/>
</dbReference>
<keyword evidence="2" id="KW-0689">Ribosomal protein</keyword>
<dbReference type="GO" id="GO:0005737">
    <property type="term" value="C:cytoplasm"/>
    <property type="evidence" value="ECO:0007669"/>
    <property type="project" value="TreeGrafter"/>
</dbReference>
<accession>D1BJ13</accession>
<dbReference type="InterPro" id="IPR051908">
    <property type="entry name" value="Ribosomal_N-acetyltransferase"/>
</dbReference>
<keyword evidence="3" id="KW-1185">Reference proteome</keyword>
<reference evidence="2 3" key="1">
    <citation type="journal article" date="2009" name="Stand. Genomic Sci.">
        <title>Complete genome sequence of Sanguibacter keddieii type strain (ST-74).</title>
        <authorList>
            <person name="Ivanova N."/>
            <person name="Sikorski J."/>
            <person name="Sims D."/>
            <person name="Brettin T."/>
            <person name="Detter J.C."/>
            <person name="Han C."/>
            <person name="Lapidus A."/>
            <person name="Copeland A."/>
            <person name="Glavina Del Rio T."/>
            <person name="Nolan M."/>
            <person name="Chen F."/>
            <person name="Lucas S."/>
            <person name="Tice H."/>
            <person name="Cheng J.F."/>
            <person name="Bruce D."/>
            <person name="Goodwin L."/>
            <person name="Pitluck S."/>
            <person name="Pati A."/>
            <person name="Mavromatis K."/>
            <person name="Chen A."/>
            <person name="Palaniappan K."/>
            <person name="D'haeseleer P."/>
            <person name="Chain P."/>
            <person name="Bristow J."/>
            <person name="Eisen J.A."/>
            <person name="Markowitz V."/>
            <person name="Hugenholtz P."/>
            <person name="Goker M."/>
            <person name="Pukall R."/>
            <person name="Klenk H.P."/>
            <person name="Kyrpides N.C."/>
        </authorList>
    </citation>
    <scope>NUCLEOTIDE SEQUENCE [LARGE SCALE GENOMIC DNA]</scope>
    <source>
        <strain evidence="3">ATCC 51767 / DSM 10542 / NCFB 3025 / ST-74</strain>
    </source>
</reference>
<dbReference type="OrthoDB" id="2061990at2"/>
<dbReference type="GO" id="GO:1990189">
    <property type="term" value="F:protein N-terminal-serine acetyltransferase activity"/>
    <property type="evidence" value="ECO:0007669"/>
    <property type="project" value="TreeGrafter"/>
</dbReference>
<dbReference type="SUPFAM" id="SSF55729">
    <property type="entry name" value="Acyl-CoA N-acyltransferases (Nat)"/>
    <property type="match status" value="1"/>
</dbReference>
<dbReference type="PANTHER" id="PTHR43441">
    <property type="entry name" value="RIBOSOMAL-PROTEIN-SERINE ACETYLTRANSFERASE"/>
    <property type="match status" value="1"/>
</dbReference>
<dbReference type="KEGG" id="ske:Sked_02360"/>
<proteinExistence type="predicted"/>
<dbReference type="InterPro" id="IPR000182">
    <property type="entry name" value="GNAT_dom"/>
</dbReference>
<keyword evidence="2" id="KW-0687">Ribonucleoprotein</keyword>
<gene>
    <name evidence="2" type="ordered locus">Sked_02360</name>
</gene>
<dbReference type="AlphaFoldDB" id="D1BJ13"/>
<evidence type="ECO:0000313" key="3">
    <source>
        <dbReference type="Proteomes" id="UP000000322"/>
    </source>
</evidence>
<dbReference type="Proteomes" id="UP000000322">
    <property type="component" value="Chromosome"/>
</dbReference>
<dbReference type="RefSeq" id="WP_012865274.1">
    <property type="nucleotide sequence ID" value="NC_013521.1"/>
</dbReference>
<evidence type="ECO:0000313" key="2">
    <source>
        <dbReference type="EMBL" id="ACZ20205.1"/>
    </source>
</evidence>
<dbReference type="Gene3D" id="3.40.630.30">
    <property type="match status" value="1"/>
</dbReference>
<evidence type="ECO:0000259" key="1">
    <source>
        <dbReference type="PROSITE" id="PS51186"/>
    </source>
</evidence>
<sequence>MTLLLRPWRASDAPDLLLACTTTLDLATQLPTAEITTVEAARDVIADRLTPGDTCRPWALEVDGAVVGTVALSALETRHGTGWASYWLTSAGRGRGHASAALAAAAAWAFERDWFRLELGHRVNNPASCGVATRAGFVAEGVERAKLRYGDERYDVETHARLASDPYPDLSLPRIVG</sequence>
<dbReference type="PANTHER" id="PTHR43441:SF10">
    <property type="entry name" value="ACETYLTRANSFERASE"/>
    <property type="match status" value="1"/>
</dbReference>
<dbReference type="GO" id="GO:0005840">
    <property type="term" value="C:ribosome"/>
    <property type="evidence" value="ECO:0007669"/>
    <property type="project" value="UniProtKB-KW"/>
</dbReference>
<dbReference type="GO" id="GO:0008999">
    <property type="term" value="F:protein-N-terminal-alanine acetyltransferase activity"/>
    <property type="evidence" value="ECO:0007669"/>
    <property type="project" value="TreeGrafter"/>
</dbReference>
<dbReference type="Pfam" id="PF13302">
    <property type="entry name" value="Acetyltransf_3"/>
    <property type="match status" value="1"/>
</dbReference>
<dbReference type="HOGENOM" id="CLU_013985_3_4_11"/>
<organism evidence="2 3">
    <name type="scientific">Sanguibacter keddieii (strain ATCC 51767 / DSM 10542 / NCFB 3025 / ST-74)</name>
    <dbReference type="NCBI Taxonomy" id="446469"/>
    <lineage>
        <taxon>Bacteria</taxon>
        <taxon>Bacillati</taxon>
        <taxon>Actinomycetota</taxon>
        <taxon>Actinomycetes</taxon>
        <taxon>Micrococcales</taxon>
        <taxon>Sanguibacteraceae</taxon>
        <taxon>Sanguibacter</taxon>
    </lineage>
</organism>